<reference evidence="1" key="1">
    <citation type="submission" date="2021-06" db="EMBL/GenBank/DDBJ databases">
        <authorList>
            <person name="Kallberg Y."/>
            <person name="Tangrot J."/>
            <person name="Rosling A."/>
        </authorList>
    </citation>
    <scope>NUCLEOTIDE SEQUENCE</scope>
    <source>
        <strain evidence="1">CL356</strain>
    </source>
</reference>
<dbReference type="Proteomes" id="UP000789525">
    <property type="component" value="Unassembled WGS sequence"/>
</dbReference>
<evidence type="ECO:0000313" key="1">
    <source>
        <dbReference type="EMBL" id="CAG8582596.1"/>
    </source>
</evidence>
<accession>A0ACA9MBW6</accession>
<dbReference type="EMBL" id="CAJVPT010011872">
    <property type="protein sequence ID" value="CAG8582596.1"/>
    <property type="molecule type" value="Genomic_DNA"/>
</dbReference>
<organism evidence="1 2">
    <name type="scientific">Acaulospora colombiana</name>
    <dbReference type="NCBI Taxonomy" id="27376"/>
    <lineage>
        <taxon>Eukaryota</taxon>
        <taxon>Fungi</taxon>
        <taxon>Fungi incertae sedis</taxon>
        <taxon>Mucoromycota</taxon>
        <taxon>Glomeromycotina</taxon>
        <taxon>Glomeromycetes</taxon>
        <taxon>Diversisporales</taxon>
        <taxon>Acaulosporaceae</taxon>
        <taxon>Acaulospora</taxon>
    </lineage>
</organism>
<sequence length="513" mass="58958">ILEDPNVTPPKDMWKLTVDPEDAPNTPERITITFDKGIPVKVVNHNDGTTIADPLDLFVYLNTVARRNGIGRIDIVENRFIGIKSRGCYETPGGTILRAAHVDLEGLVLDRQVRSLRDQFITPQFSQLLYNGLYFSPEREFLSASLLASQKSVNGEIKLKLYKGNVIVEGRKSDTEKLYDMEESSMDVQGGFSPVDSEGFIKIQSIRLKKWGESPISAVLHLPSELDTDPMTQETANALKEAYLIHPNIIKYVDIHLITGPSLSGNRTAYPKQSNFYMNVARFFARSEFIFYLDHDTWPSPSLRRNIKENSRILLRNDVLIVPTFTFINNTMEENFTFPNTRRQVHTLVKDQMMAMQDYGWEFNQGPTCLSKYFKSEKPYIISEYDLNYRPNFVSRKNGHPWCTERLGYNKAACLFQIYASGANLYVLHNGFAIQHNFNPNSHTTAFEDSKWQKVVNDRMYINFSREICLLYARQFAAMGRWKSPVSNHIKQECKRVLISWGSGLLKDKELEE</sequence>
<comment type="caution">
    <text evidence="1">The sequence shown here is derived from an EMBL/GenBank/DDBJ whole genome shotgun (WGS) entry which is preliminary data.</text>
</comment>
<feature type="non-terminal residue" evidence="1">
    <location>
        <position position="1"/>
    </location>
</feature>
<proteinExistence type="predicted"/>
<evidence type="ECO:0000313" key="2">
    <source>
        <dbReference type="Proteomes" id="UP000789525"/>
    </source>
</evidence>
<name>A0ACA9MBW6_9GLOM</name>
<gene>
    <name evidence="1" type="ORF">ACOLOM_LOCUS6020</name>
</gene>
<protein>
    <submittedName>
        <fullName evidence="1">10443_t:CDS:1</fullName>
    </submittedName>
</protein>
<keyword evidence="2" id="KW-1185">Reference proteome</keyword>